<dbReference type="PANTHER" id="PTHR24246:SF27">
    <property type="entry name" value="ADENOSINE RECEPTOR, ISOFORM A"/>
    <property type="match status" value="1"/>
</dbReference>
<feature type="transmembrane region" description="Helical" evidence="10">
    <location>
        <begin position="227"/>
        <end position="247"/>
    </location>
</feature>
<dbReference type="InterPro" id="IPR017452">
    <property type="entry name" value="GPCR_Rhodpsn_7TM"/>
</dbReference>
<keyword evidence="9" id="KW-0807">Transducer</keyword>
<dbReference type="PRINTS" id="PR00237">
    <property type="entry name" value="GPCRRHODOPSN"/>
</dbReference>
<keyword evidence="3 10" id="KW-0812">Transmembrane</keyword>
<evidence type="ECO:0000313" key="12">
    <source>
        <dbReference type="EMBL" id="KAJ7388587.1"/>
    </source>
</evidence>
<accession>A0A9X0D5Z0</accession>
<evidence type="ECO:0000256" key="5">
    <source>
        <dbReference type="ARBA" id="ARBA00023040"/>
    </source>
</evidence>
<keyword evidence="2" id="KW-1003">Cell membrane</keyword>
<dbReference type="GO" id="GO:0005886">
    <property type="term" value="C:plasma membrane"/>
    <property type="evidence" value="ECO:0007669"/>
    <property type="project" value="UniProtKB-SubCell"/>
</dbReference>
<evidence type="ECO:0000256" key="6">
    <source>
        <dbReference type="ARBA" id="ARBA00023136"/>
    </source>
</evidence>
<evidence type="ECO:0000256" key="9">
    <source>
        <dbReference type="ARBA" id="ARBA00023224"/>
    </source>
</evidence>
<feature type="transmembrane region" description="Helical" evidence="10">
    <location>
        <begin position="173"/>
        <end position="196"/>
    </location>
</feature>
<comment type="subcellular location">
    <subcellularLocation>
        <location evidence="1">Cell membrane</location>
        <topology evidence="1">Multi-pass membrane protein</topology>
    </subcellularLocation>
</comment>
<dbReference type="PROSITE" id="PS50262">
    <property type="entry name" value="G_PROTEIN_RECEP_F1_2"/>
    <property type="match status" value="1"/>
</dbReference>
<reference evidence="12" key="1">
    <citation type="submission" date="2023-01" db="EMBL/GenBank/DDBJ databases">
        <title>Genome assembly of the deep-sea coral Lophelia pertusa.</title>
        <authorList>
            <person name="Herrera S."/>
            <person name="Cordes E."/>
        </authorList>
    </citation>
    <scope>NUCLEOTIDE SEQUENCE</scope>
    <source>
        <strain evidence="12">USNM1676648</strain>
        <tissue evidence="12">Polyp</tissue>
    </source>
</reference>
<feature type="transmembrane region" description="Helical" evidence="10">
    <location>
        <begin position="27"/>
        <end position="51"/>
    </location>
</feature>
<keyword evidence="6 10" id="KW-0472">Membrane</keyword>
<dbReference type="InterPro" id="IPR000276">
    <property type="entry name" value="GPCR_Rhodpsn"/>
</dbReference>
<evidence type="ECO:0000256" key="10">
    <source>
        <dbReference type="SAM" id="Phobius"/>
    </source>
</evidence>
<proteinExistence type="predicted"/>
<gene>
    <name evidence="12" type="ORF">OS493_036815</name>
</gene>
<feature type="transmembrane region" description="Helical" evidence="10">
    <location>
        <begin position="146"/>
        <end position="167"/>
    </location>
</feature>
<evidence type="ECO:0000256" key="3">
    <source>
        <dbReference type="ARBA" id="ARBA00022692"/>
    </source>
</evidence>
<keyword evidence="7" id="KW-0675">Receptor</keyword>
<sequence length="299" mass="33725">MSLINETSETAISQTASSFTPSMANSIAFLVINGLTIVVGTLGNLLVVTVIFLQIHFTTVSDLLIASLAAIDLLTAVVLIPGGIYRHVCTRMGYCHVWDTVVAVHRILVQFSVTAVASSLLTIAVERFISVAFPFRRGSLSTKKRALIGVLFTWASGIFVTAVFHGLYLVYIQNTYCICLLLITTSIYIYIFSIALKQENKIAAMRVLYGKRPTLFMWERKSAKTMTIVLGMYALCWVPSVMFYSVVRTSDWRFPRMQFWINTVYYLNTASDPFIYSLRSKRFRKAVKKLIRAWLVTKC</sequence>
<evidence type="ECO:0000313" key="13">
    <source>
        <dbReference type="Proteomes" id="UP001163046"/>
    </source>
</evidence>
<keyword evidence="8" id="KW-0325">Glycoprotein</keyword>
<feature type="transmembrane region" description="Helical" evidence="10">
    <location>
        <begin position="63"/>
        <end position="84"/>
    </location>
</feature>
<evidence type="ECO:0000256" key="4">
    <source>
        <dbReference type="ARBA" id="ARBA00022989"/>
    </source>
</evidence>
<organism evidence="12 13">
    <name type="scientific">Desmophyllum pertusum</name>
    <dbReference type="NCBI Taxonomy" id="174260"/>
    <lineage>
        <taxon>Eukaryota</taxon>
        <taxon>Metazoa</taxon>
        <taxon>Cnidaria</taxon>
        <taxon>Anthozoa</taxon>
        <taxon>Hexacorallia</taxon>
        <taxon>Scleractinia</taxon>
        <taxon>Caryophylliina</taxon>
        <taxon>Caryophylliidae</taxon>
        <taxon>Desmophyllum</taxon>
    </lineage>
</organism>
<dbReference type="PANTHER" id="PTHR24246">
    <property type="entry name" value="OLFACTORY RECEPTOR AND ADENOSINE RECEPTOR"/>
    <property type="match status" value="1"/>
</dbReference>
<dbReference type="AlphaFoldDB" id="A0A9X0D5Z0"/>
<evidence type="ECO:0000256" key="7">
    <source>
        <dbReference type="ARBA" id="ARBA00023170"/>
    </source>
</evidence>
<protein>
    <recommendedName>
        <fullName evidence="11">G-protein coupled receptors family 1 profile domain-containing protein</fullName>
    </recommendedName>
</protein>
<dbReference type="GO" id="GO:0004930">
    <property type="term" value="F:G protein-coupled receptor activity"/>
    <property type="evidence" value="ECO:0007669"/>
    <property type="project" value="UniProtKB-KW"/>
</dbReference>
<dbReference type="Proteomes" id="UP001163046">
    <property type="component" value="Unassembled WGS sequence"/>
</dbReference>
<keyword evidence="5" id="KW-0297">G-protein coupled receptor</keyword>
<evidence type="ECO:0000256" key="2">
    <source>
        <dbReference type="ARBA" id="ARBA00022475"/>
    </source>
</evidence>
<name>A0A9X0D5Z0_9CNID</name>
<feature type="domain" description="G-protein coupled receptors family 1 profile" evidence="11">
    <location>
        <begin position="43"/>
        <end position="276"/>
    </location>
</feature>
<feature type="transmembrane region" description="Helical" evidence="10">
    <location>
        <begin position="259"/>
        <end position="278"/>
    </location>
</feature>
<dbReference type="Gene3D" id="1.20.1070.10">
    <property type="entry name" value="Rhodopsin 7-helix transmembrane proteins"/>
    <property type="match status" value="1"/>
</dbReference>
<evidence type="ECO:0000256" key="1">
    <source>
        <dbReference type="ARBA" id="ARBA00004651"/>
    </source>
</evidence>
<comment type="caution">
    <text evidence="12">The sequence shown here is derived from an EMBL/GenBank/DDBJ whole genome shotgun (WGS) entry which is preliminary data.</text>
</comment>
<keyword evidence="4 10" id="KW-1133">Transmembrane helix</keyword>
<dbReference type="EMBL" id="MU825460">
    <property type="protein sequence ID" value="KAJ7388587.1"/>
    <property type="molecule type" value="Genomic_DNA"/>
</dbReference>
<dbReference type="Pfam" id="PF00001">
    <property type="entry name" value="7tm_1"/>
    <property type="match status" value="1"/>
</dbReference>
<dbReference type="SUPFAM" id="SSF81321">
    <property type="entry name" value="Family A G protein-coupled receptor-like"/>
    <property type="match status" value="1"/>
</dbReference>
<evidence type="ECO:0000259" key="11">
    <source>
        <dbReference type="PROSITE" id="PS50262"/>
    </source>
</evidence>
<keyword evidence="13" id="KW-1185">Reference proteome</keyword>
<evidence type="ECO:0000256" key="8">
    <source>
        <dbReference type="ARBA" id="ARBA00023180"/>
    </source>
</evidence>
<dbReference type="OrthoDB" id="9894375at2759"/>